<evidence type="ECO:0000313" key="2">
    <source>
        <dbReference type="Proteomes" id="UP000611500"/>
    </source>
</evidence>
<name>A0A8J3MEC2_9RHOB</name>
<dbReference type="SUPFAM" id="SSF53850">
    <property type="entry name" value="Periplasmic binding protein-like II"/>
    <property type="match status" value="1"/>
</dbReference>
<reference evidence="1" key="1">
    <citation type="journal article" date="2014" name="Int. J. Syst. Evol. Microbiol.">
        <title>Complete genome sequence of Corynebacterium casei LMG S-19264T (=DSM 44701T), isolated from a smear-ripened cheese.</title>
        <authorList>
            <consortium name="US DOE Joint Genome Institute (JGI-PGF)"/>
            <person name="Walter F."/>
            <person name="Albersmeier A."/>
            <person name="Kalinowski J."/>
            <person name="Ruckert C."/>
        </authorList>
    </citation>
    <scope>NUCLEOTIDE SEQUENCE</scope>
    <source>
        <strain evidence="1">CGMCC 1.7081</strain>
    </source>
</reference>
<protein>
    <recommendedName>
        <fullName evidence="3">Spermidine/putrescine transport system substrate-binding protein</fullName>
    </recommendedName>
</protein>
<comment type="caution">
    <text evidence="1">The sequence shown here is derived from an EMBL/GenBank/DDBJ whole genome shotgun (WGS) entry which is preliminary data.</text>
</comment>
<dbReference type="EMBL" id="BNAP01000033">
    <property type="protein sequence ID" value="GHH02471.1"/>
    <property type="molecule type" value="Genomic_DNA"/>
</dbReference>
<accession>A0A8J3MEC2</accession>
<evidence type="ECO:0008006" key="3">
    <source>
        <dbReference type="Google" id="ProtNLM"/>
    </source>
</evidence>
<gene>
    <name evidence="1" type="ORF">GCM10010961_40260</name>
</gene>
<dbReference type="RefSeq" id="WP_035367030.1">
    <property type="nucleotide sequence ID" value="NZ_BNAP01000033.1"/>
</dbReference>
<dbReference type="Proteomes" id="UP000611500">
    <property type="component" value="Unassembled WGS sequence"/>
</dbReference>
<dbReference type="AlphaFoldDB" id="A0A8J3MEC2"/>
<evidence type="ECO:0000313" key="1">
    <source>
        <dbReference type="EMBL" id="GHH02471.1"/>
    </source>
</evidence>
<sequence>MALGSEKPRLRVITRGEFAVPQIRDQVQKDLGFAIEFLVLDSTQGLQQVVTQPESFDIYHQWHTSDLIWTARCIQGIDLNRLEAGPRIKAAALSRSGVGRAIHTIFDRLFVQEDGRLGEALTDTVAVLPALHGVDAFVWRPELAPALNPGEAESWGWLLDPRWAGHVGLIADPVLGTIEAALAAEVQLGKPFGDIGNLTIDEVDTIADFLIHKKKIGHFKGFWNSQEEAMRLMQRGSVTIQSLFSPAVSQLRATGMNLRVASPLEGCRGWHSDMCISAATEGDALDAAYAYLDWYHNGWAGACLSRQGYYFIFPEVVRPHLTPEEWDYWYEGQPAARPLPGPDGTVTIPEGHRREGGSYRERMSSVRVWNTFMDEHTHVNRRWREFLSA</sequence>
<reference evidence="1" key="2">
    <citation type="submission" date="2020-09" db="EMBL/GenBank/DDBJ databases">
        <authorList>
            <person name="Sun Q."/>
            <person name="Zhou Y."/>
        </authorList>
    </citation>
    <scope>NUCLEOTIDE SEQUENCE</scope>
    <source>
        <strain evidence="1">CGMCC 1.7081</strain>
    </source>
</reference>
<organism evidence="1 2">
    <name type="scientific">Pseudodonghicola xiamenensis</name>
    <dbReference type="NCBI Taxonomy" id="337702"/>
    <lineage>
        <taxon>Bacteria</taxon>
        <taxon>Pseudomonadati</taxon>
        <taxon>Pseudomonadota</taxon>
        <taxon>Alphaproteobacteria</taxon>
        <taxon>Rhodobacterales</taxon>
        <taxon>Paracoccaceae</taxon>
        <taxon>Pseudodonghicola</taxon>
    </lineage>
</organism>
<proteinExistence type="predicted"/>
<dbReference type="Gene3D" id="3.40.190.10">
    <property type="entry name" value="Periplasmic binding protein-like II"/>
    <property type="match status" value="1"/>
</dbReference>
<keyword evidence="2" id="KW-1185">Reference proteome</keyword>